<proteinExistence type="evidence at transcript level"/>
<feature type="region of interest" description="Disordered" evidence="1">
    <location>
        <begin position="823"/>
        <end position="906"/>
    </location>
</feature>
<feature type="compositionally biased region" description="Acidic residues" evidence="1">
    <location>
        <begin position="826"/>
        <end position="837"/>
    </location>
</feature>
<feature type="compositionally biased region" description="Acidic residues" evidence="1">
    <location>
        <begin position="150"/>
        <end position="164"/>
    </location>
</feature>
<feature type="compositionally biased region" description="Basic residues" evidence="1">
    <location>
        <begin position="746"/>
        <end position="759"/>
    </location>
</feature>
<feature type="compositionally biased region" description="Polar residues" evidence="1">
    <location>
        <begin position="778"/>
        <end position="787"/>
    </location>
</feature>
<name>U5ENS1_9DIPT</name>
<reference evidence="2" key="1">
    <citation type="journal article" date="2014" name="Insect Biochem. Mol. Biol.">
        <title>An insight into the sialome of the frog biting fly, Corethrella appendiculata.</title>
        <authorList>
            <person name="Ribeiro J.M.C."/>
            <person name="Chagas A.C."/>
            <person name="Pham V.M."/>
            <person name="Lounibos L.P."/>
            <person name="Calvo E."/>
        </authorList>
    </citation>
    <scope>NUCLEOTIDE SEQUENCE</scope>
    <source>
        <tissue evidence="2">Salivary glands</tissue>
    </source>
</reference>
<protein>
    <submittedName>
        <fullName evidence="2">Putative nucleoplasm</fullName>
    </submittedName>
</protein>
<feature type="compositionally biased region" description="Basic and acidic residues" evidence="1">
    <location>
        <begin position="863"/>
        <end position="872"/>
    </location>
</feature>
<feature type="compositionally biased region" description="Basic and acidic residues" evidence="1">
    <location>
        <begin position="720"/>
        <end position="730"/>
    </location>
</feature>
<evidence type="ECO:0000256" key="1">
    <source>
        <dbReference type="SAM" id="MobiDB-lite"/>
    </source>
</evidence>
<dbReference type="EMBL" id="GANO01004949">
    <property type="protein sequence ID" value="JAB54922.1"/>
    <property type="molecule type" value="mRNA"/>
</dbReference>
<sequence>NKNDIKIMDFCTDTGTTIGDKKIEPLQWYDLVNVKHIKIGFSDCSIKLNNNHDDSGLCNNQSSVIDADDDEEIGSSQDCSSANNRSASNKKPVASSTKPDISANDLFETSAANTSCNRSANFCIEATQEPVKKRNRILDTEPVIIADPNEGNDDEDDDDDDDDLFYVPETQQDNSYKHHSPKINKSDSQIIEIQSNTIHKTTETENTDADIYINENTNDGYFNTILESQNLLPSTTHERKSIQADKSTDSISFNEDDDLQDLQKLLNVNEEKQVPKIDEINVNDDDDDDLTDAEEELSKIEWNDSKQSNKAQSSLLANKTAENELKINENSVTPDIEFDNRMEHEVQQKVNLGASKLCSVQLNDLQTNFATPLYSNKNIQLSKIDENPDVYDADTQAIDAGTPDNVKKQLFNSNAFDADTQKIPQATCEADTVIGDLSDDDLSFTTASPTSQKKRTPKKSIYEEQTQIIANLSAENEDLLTNAPTQAFMRPKPTPKKSIYTEDTQLLPDLTCDNEDILNAKTQVFLKPKSTPTRKSVYDMETQNLNDLSLDNEDTLNAPTQVFAKPKTTPKKSIYDMETQVITDLSSDNEESFNEPTQAFVKPKGFTPKRVSPRKSVVIASSSKERKLQNDSDDDSDFNGYTQPTDDETFRPPANSTRYSGVPIDNTEAKKTNISPSNKENLFEKSPFENITKTYSRKSRRVETDDDETIQSPRSKRISKLPEDFDKDYCEALTLPISEPTAEKKVNKKSTKEKKKPSKAKLPPPSLPVATPKPTASEEFQSQTENTPFHPEIIVPNKSGIMAAAVQFQKFTSKSAKDKIKRLFDDSDSEDSADEETPTFRKVSDEDFNILTFDKTDKKRKHDVKEEKEKNQKLAKKSRRSESPQPSTSKAANVKEKQSVEQPVATLSIATTRSKRTIKPTAKILESDVEIFPEIKRTRSTRVSSTDKKPKVVDLTTEDDGDDTDGKDVKTTAKSSTRSKRNVAKAAKELPKPAVTTDEDDEVVIVPSSASSTSSSKGKKRGKNLPPPVVTDDEDDNIPQKSSTKSTRSTRNVAKLTSNESKNYDIEKRSSSRRHSTNIDEKLAGPSTSTKSETYAESPPASSAGRAKRVTPPKIMFTKVNSEPFKKIITRSGKSKK</sequence>
<feature type="non-terminal residue" evidence="2">
    <location>
        <position position="1"/>
    </location>
</feature>
<feature type="compositionally biased region" description="Low complexity" evidence="1">
    <location>
        <begin position="80"/>
        <end position="89"/>
    </location>
</feature>
<evidence type="ECO:0000313" key="2">
    <source>
        <dbReference type="EMBL" id="JAB54922.1"/>
    </source>
</evidence>
<feature type="region of interest" description="Disordered" evidence="1">
    <location>
        <begin position="134"/>
        <end position="185"/>
    </location>
</feature>
<feature type="region of interest" description="Disordered" evidence="1">
    <location>
        <begin position="586"/>
        <end position="793"/>
    </location>
</feature>
<dbReference type="AlphaFoldDB" id="U5ENS1"/>
<feature type="region of interest" description="Disordered" evidence="1">
    <location>
        <begin position="933"/>
        <end position="1137"/>
    </location>
</feature>
<feature type="compositionally biased region" description="Low complexity" evidence="1">
    <location>
        <begin position="1041"/>
        <end position="1051"/>
    </location>
</feature>
<organism evidence="2">
    <name type="scientific">Corethrella appendiculata</name>
    <dbReference type="NCBI Taxonomy" id="1370023"/>
    <lineage>
        <taxon>Eukaryota</taxon>
        <taxon>Metazoa</taxon>
        <taxon>Ecdysozoa</taxon>
        <taxon>Arthropoda</taxon>
        <taxon>Hexapoda</taxon>
        <taxon>Insecta</taxon>
        <taxon>Pterygota</taxon>
        <taxon>Neoptera</taxon>
        <taxon>Endopterygota</taxon>
        <taxon>Diptera</taxon>
        <taxon>Nematocera</taxon>
        <taxon>Culicoidea</taxon>
        <taxon>Chaoboridae</taxon>
        <taxon>Corethrella</taxon>
    </lineage>
</organism>
<feature type="compositionally biased region" description="Polar residues" evidence="1">
    <location>
        <begin position="1086"/>
        <end position="1095"/>
    </location>
</feature>
<accession>U5ENS1</accession>
<feature type="region of interest" description="Disordered" evidence="1">
    <location>
        <begin position="70"/>
        <end position="101"/>
    </location>
</feature>